<dbReference type="GO" id="GO:0005634">
    <property type="term" value="C:nucleus"/>
    <property type="evidence" value="ECO:0007669"/>
    <property type="project" value="UniProtKB-SubCell"/>
</dbReference>
<evidence type="ECO:0000256" key="1">
    <source>
        <dbReference type="ARBA" id="ARBA00004123"/>
    </source>
</evidence>
<evidence type="ECO:0000313" key="9">
    <source>
        <dbReference type="Proteomes" id="UP001054902"/>
    </source>
</evidence>
<dbReference type="EMBL" id="BLLK01000022">
    <property type="protein sequence ID" value="GFH46092.1"/>
    <property type="molecule type" value="Genomic_DNA"/>
</dbReference>
<keyword evidence="3" id="KW-0489">Methyltransferase</keyword>
<dbReference type="PROSITE" id="PS00092">
    <property type="entry name" value="N6_MTASE"/>
    <property type="match status" value="1"/>
</dbReference>
<dbReference type="PANTHER" id="PTHR45875:SF1">
    <property type="entry name" value="METHYLTRANSFERASE N6AMT1"/>
    <property type="match status" value="1"/>
</dbReference>
<dbReference type="SUPFAM" id="SSF53335">
    <property type="entry name" value="S-adenosyl-L-methionine-dependent methyltransferases"/>
    <property type="match status" value="1"/>
</dbReference>
<dbReference type="AlphaFoldDB" id="A0AAD3CHA0"/>
<dbReference type="PANTHER" id="PTHR45875">
    <property type="entry name" value="METHYLTRANSFERASE N6AMT1"/>
    <property type="match status" value="1"/>
</dbReference>
<comment type="similarity">
    <text evidence="2">Belongs to the eukaryotic/archaeal PrmC-related family.</text>
</comment>
<evidence type="ECO:0000256" key="3">
    <source>
        <dbReference type="ARBA" id="ARBA00022603"/>
    </source>
</evidence>
<reference evidence="8 9" key="1">
    <citation type="journal article" date="2021" name="Sci. Rep.">
        <title>The genome of the diatom Chaetoceros tenuissimus carries an ancient integrated fragment of an extant virus.</title>
        <authorList>
            <person name="Hongo Y."/>
            <person name="Kimura K."/>
            <person name="Takaki Y."/>
            <person name="Yoshida Y."/>
            <person name="Baba S."/>
            <person name="Kobayashi G."/>
            <person name="Nagasaki K."/>
            <person name="Hano T."/>
            <person name="Tomaru Y."/>
        </authorList>
    </citation>
    <scope>NUCLEOTIDE SEQUENCE [LARGE SCALE GENOMIC DNA]</scope>
    <source>
        <strain evidence="8 9">NIES-3715</strain>
    </source>
</reference>
<keyword evidence="6" id="KW-0539">Nucleus</keyword>
<dbReference type="GO" id="GO:0032259">
    <property type="term" value="P:methylation"/>
    <property type="evidence" value="ECO:0007669"/>
    <property type="project" value="UniProtKB-KW"/>
</dbReference>
<evidence type="ECO:0000259" key="7">
    <source>
        <dbReference type="Pfam" id="PF05175"/>
    </source>
</evidence>
<evidence type="ECO:0000313" key="8">
    <source>
        <dbReference type="EMBL" id="GFH46092.1"/>
    </source>
</evidence>
<comment type="caution">
    <text evidence="8">The sequence shown here is derived from an EMBL/GenBank/DDBJ whole genome shotgun (WGS) entry which is preliminary data.</text>
</comment>
<dbReference type="GO" id="GO:0003676">
    <property type="term" value="F:nucleic acid binding"/>
    <property type="evidence" value="ECO:0007669"/>
    <property type="project" value="InterPro"/>
</dbReference>
<name>A0AAD3CHA0_9STRA</name>
<evidence type="ECO:0000256" key="4">
    <source>
        <dbReference type="ARBA" id="ARBA00022679"/>
    </source>
</evidence>
<organism evidence="8 9">
    <name type="scientific">Chaetoceros tenuissimus</name>
    <dbReference type="NCBI Taxonomy" id="426638"/>
    <lineage>
        <taxon>Eukaryota</taxon>
        <taxon>Sar</taxon>
        <taxon>Stramenopiles</taxon>
        <taxon>Ochrophyta</taxon>
        <taxon>Bacillariophyta</taxon>
        <taxon>Coscinodiscophyceae</taxon>
        <taxon>Chaetocerotophycidae</taxon>
        <taxon>Chaetocerotales</taxon>
        <taxon>Chaetocerotaceae</taxon>
        <taxon>Chaetoceros</taxon>
    </lineage>
</organism>
<gene>
    <name evidence="8" type="ORF">CTEN210_02566</name>
</gene>
<evidence type="ECO:0000256" key="5">
    <source>
        <dbReference type="ARBA" id="ARBA00022691"/>
    </source>
</evidence>
<dbReference type="InterPro" id="IPR052190">
    <property type="entry name" value="Euk-Arch_PrmC-MTase"/>
</dbReference>
<evidence type="ECO:0000256" key="2">
    <source>
        <dbReference type="ARBA" id="ARBA00006149"/>
    </source>
</evidence>
<dbReference type="InterPro" id="IPR029063">
    <property type="entry name" value="SAM-dependent_MTases_sf"/>
</dbReference>
<comment type="subcellular location">
    <subcellularLocation>
        <location evidence="1">Nucleus</location>
    </subcellularLocation>
</comment>
<proteinExistence type="inferred from homology"/>
<dbReference type="InterPro" id="IPR007848">
    <property type="entry name" value="Small_mtfrase_dom"/>
</dbReference>
<dbReference type="GO" id="GO:0008276">
    <property type="term" value="F:protein methyltransferase activity"/>
    <property type="evidence" value="ECO:0007669"/>
    <property type="project" value="TreeGrafter"/>
</dbReference>
<keyword evidence="4" id="KW-0808">Transferase</keyword>
<accession>A0AAD3CHA0</accession>
<dbReference type="Gene3D" id="3.40.50.150">
    <property type="entry name" value="Vaccinia Virus protein VP39"/>
    <property type="match status" value="1"/>
</dbReference>
<dbReference type="CDD" id="cd02440">
    <property type="entry name" value="AdoMet_MTases"/>
    <property type="match status" value="1"/>
</dbReference>
<keyword evidence="5" id="KW-0949">S-adenosyl-L-methionine</keyword>
<dbReference type="GO" id="GO:0008757">
    <property type="term" value="F:S-adenosylmethionine-dependent methyltransferase activity"/>
    <property type="evidence" value="ECO:0007669"/>
    <property type="project" value="TreeGrafter"/>
</dbReference>
<sequence length="267" mass="29808">MSEMHPLRTADIIPSESFEKLNEKAVELAKKCEQAEVPSLDHLRMADYNLVYEPSDDTFLMLDALLYDFSNENAQKLNSITNVLEIGCGTGVSTIFMGQLLNEIKSDASLYVTDINKDAIRVAIDTAEKNGINMDLFKAMKCDLATPLLEELKNKVDVLIFNPPYVPTPEDEVGSEGIEASWAGGGNGRVVFDRAIPQIASLLSYPNGVGYIITVDDNKPEQIADIMMEKYGIQVTPFFRRIARNEYLSVQKFTLTRDISSETIEQH</sequence>
<feature type="domain" description="Methyltransferase small" evidence="7">
    <location>
        <begin position="80"/>
        <end position="167"/>
    </location>
</feature>
<dbReference type="FunFam" id="3.40.50.150:FF:000077">
    <property type="entry name" value="HemK methyltransferase family member 2"/>
    <property type="match status" value="1"/>
</dbReference>
<keyword evidence="9" id="KW-1185">Reference proteome</keyword>
<evidence type="ECO:0000256" key="6">
    <source>
        <dbReference type="ARBA" id="ARBA00023242"/>
    </source>
</evidence>
<dbReference type="GO" id="GO:0035657">
    <property type="term" value="C:eRF1 methyltransferase complex"/>
    <property type="evidence" value="ECO:0007669"/>
    <property type="project" value="TreeGrafter"/>
</dbReference>
<dbReference type="Proteomes" id="UP001054902">
    <property type="component" value="Unassembled WGS sequence"/>
</dbReference>
<dbReference type="Pfam" id="PF05175">
    <property type="entry name" value="MTS"/>
    <property type="match status" value="1"/>
</dbReference>
<protein>
    <recommendedName>
        <fullName evidence="7">Methyltransferase small domain-containing protein</fullName>
    </recommendedName>
</protein>
<dbReference type="InterPro" id="IPR002052">
    <property type="entry name" value="DNA_methylase_N6_adenine_CS"/>
</dbReference>